<organism evidence="4 5">
    <name type="scientific">Phellinidium pouzarii</name>
    <dbReference type="NCBI Taxonomy" id="167371"/>
    <lineage>
        <taxon>Eukaryota</taxon>
        <taxon>Fungi</taxon>
        <taxon>Dikarya</taxon>
        <taxon>Basidiomycota</taxon>
        <taxon>Agaricomycotina</taxon>
        <taxon>Agaricomycetes</taxon>
        <taxon>Hymenochaetales</taxon>
        <taxon>Hymenochaetaceae</taxon>
        <taxon>Phellinidium</taxon>
    </lineage>
</organism>
<dbReference type="SMART" id="SM00292">
    <property type="entry name" value="BRCT"/>
    <property type="match status" value="4"/>
</dbReference>
<dbReference type="Proteomes" id="UP000308199">
    <property type="component" value="Unassembled WGS sequence"/>
</dbReference>
<feature type="compositionally biased region" description="Polar residues" evidence="2">
    <location>
        <begin position="333"/>
        <end position="344"/>
    </location>
</feature>
<dbReference type="EMBL" id="SGPK01000046">
    <property type="protein sequence ID" value="THH10051.1"/>
    <property type="molecule type" value="Genomic_DNA"/>
</dbReference>
<dbReference type="AlphaFoldDB" id="A0A4S4LFP8"/>
<feature type="compositionally biased region" description="Polar residues" evidence="2">
    <location>
        <begin position="680"/>
        <end position="689"/>
    </location>
</feature>
<evidence type="ECO:0000313" key="4">
    <source>
        <dbReference type="EMBL" id="THH10051.1"/>
    </source>
</evidence>
<gene>
    <name evidence="4" type="ORF">EW145_g1600</name>
</gene>
<evidence type="ECO:0000259" key="3">
    <source>
        <dbReference type="PROSITE" id="PS50172"/>
    </source>
</evidence>
<feature type="domain" description="BRCT" evidence="3">
    <location>
        <begin position="53"/>
        <end position="126"/>
    </location>
</feature>
<dbReference type="PANTHER" id="PTHR13561:SF20">
    <property type="entry name" value="DNA TOPOISOMERASE 2-BINDING PROTEIN 1"/>
    <property type="match status" value="1"/>
</dbReference>
<feature type="domain" description="BRCT" evidence="3">
    <location>
        <begin position="437"/>
        <end position="518"/>
    </location>
</feature>
<feature type="domain" description="BRCT" evidence="3">
    <location>
        <begin position="540"/>
        <end position="622"/>
    </location>
</feature>
<dbReference type="GO" id="GO:0033314">
    <property type="term" value="P:mitotic DNA replication checkpoint signaling"/>
    <property type="evidence" value="ECO:0007669"/>
    <property type="project" value="TreeGrafter"/>
</dbReference>
<keyword evidence="1" id="KW-0677">Repeat</keyword>
<dbReference type="GO" id="GO:0006270">
    <property type="term" value="P:DNA replication initiation"/>
    <property type="evidence" value="ECO:0007669"/>
    <property type="project" value="TreeGrafter"/>
</dbReference>
<keyword evidence="5" id="KW-1185">Reference proteome</keyword>
<dbReference type="PROSITE" id="PS50172">
    <property type="entry name" value="BRCT"/>
    <property type="match status" value="4"/>
</dbReference>
<evidence type="ECO:0000256" key="2">
    <source>
        <dbReference type="SAM" id="MobiDB-lite"/>
    </source>
</evidence>
<feature type="compositionally biased region" description="Basic residues" evidence="2">
    <location>
        <begin position="807"/>
        <end position="819"/>
    </location>
</feature>
<feature type="compositionally biased region" description="Low complexity" evidence="2">
    <location>
        <begin position="708"/>
        <end position="722"/>
    </location>
</feature>
<feature type="compositionally biased region" description="Low complexity" evidence="2">
    <location>
        <begin position="21"/>
        <end position="30"/>
    </location>
</feature>
<dbReference type="Gene3D" id="3.40.50.10190">
    <property type="entry name" value="BRCT domain"/>
    <property type="match status" value="4"/>
</dbReference>
<proteinExistence type="predicted"/>
<evidence type="ECO:0000313" key="5">
    <source>
        <dbReference type="Proteomes" id="UP000308199"/>
    </source>
</evidence>
<dbReference type="PANTHER" id="PTHR13561">
    <property type="entry name" value="DNA REPLICATION REGULATOR DPB11-RELATED"/>
    <property type="match status" value="1"/>
</dbReference>
<dbReference type="SUPFAM" id="SSF52113">
    <property type="entry name" value="BRCT domain"/>
    <property type="match status" value="3"/>
</dbReference>
<feature type="domain" description="BRCT" evidence="3">
    <location>
        <begin position="144"/>
        <end position="250"/>
    </location>
</feature>
<protein>
    <recommendedName>
        <fullName evidence="3">BRCT domain-containing protein</fullName>
    </recommendedName>
</protein>
<dbReference type="InterPro" id="IPR036420">
    <property type="entry name" value="BRCT_dom_sf"/>
</dbReference>
<evidence type="ECO:0000256" key="1">
    <source>
        <dbReference type="ARBA" id="ARBA00022737"/>
    </source>
</evidence>
<dbReference type="InterPro" id="IPR001357">
    <property type="entry name" value="BRCT_dom"/>
</dbReference>
<reference evidence="4 5" key="1">
    <citation type="submission" date="2019-02" db="EMBL/GenBank/DDBJ databases">
        <title>Genome sequencing of the rare red list fungi Phellinidium pouzarii.</title>
        <authorList>
            <person name="Buettner E."/>
            <person name="Kellner H."/>
        </authorList>
    </citation>
    <scope>NUCLEOTIDE SEQUENCE [LARGE SCALE GENOMIC DNA]</scope>
    <source>
        <strain evidence="4 5">DSM 108285</strain>
    </source>
</reference>
<feature type="region of interest" description="Disordered" evidence="2">
    <location>
        <begin position="329"/>
        <end position="361"/>
    </location>
</feature>
<feature type="region of interest" description="Disordered" evidence="2">
    <location>
        <begin position="792"/>
        <end position="875"/>
    </location>
</feature>
<feature type="compositionally biased region" description="Basic residues" evidence="2">
    <location>
        <begin position="898"/>
        <end position="909"/>
    </location>
</feature>
<sequence>MRRGHGSTKVPGVRLRPVAPTTSKTSASSTLQQPAWVQSSIPDDVDNSDVLSSCKKPFVGVVVCASGVSDKVNLFQQAVQLGAQTSSDLTDRVTHLICEAPGSAKYAYCVEHGIPIMQPSWINDSYVKWLSGETVDVNSSIDDHHLPALKSVILCITAIEDIKKRKEIHKLVKKHGGTYIDVLSKDSHLTHLLCGPDRGEKVDERGFTPKMQFVDKANKSGSMKTRMVWEEWLWDCLEFNGLLDVKPYSVTGPKPQRRFMRESSPLIKPITSSAEPLSRQNSIPPPLSITALVNSADAEEIALVKRLPETTARLWGGLLKQRGFEVKDGKLSRSPSKVQTSKSISLEEKPPSPIPARQPLYKGDSESTLLESSLSAAFKRTKSFAVKTSVDENSRSSLQRIHSTTASVLAPSTSSLFGTPSVASFAPVKDVNQIPDGERNLFTGFRFRALGDANGPKLAQAVELRGGTIYTEPDEDVNFIIVRLASGGEFYRNESSESERSKYRTECWIEQCIFEERICAAGDHPAFVPLRIPTPIPGSEKLKLHVSGLSAPEKTPTVRLIKAIGATITDQLSRRNTHLLCPCGSGPKFTKAQEWGIPVMDLNWLYAMVKIGEVPDVSEYLVTSTPSSKEISGGATGITDITNSEFIQGSSKGKASDKSSELSRSSGASFPAQASFMDSDVNQSWTPNDLLSEPVDQPPLSPRKMSASLLTTRPSTPSSSRRMATEEVIENDLSGILPTRKQESQLMRIPSSTTPSPLKIPVDHEIAATSPSTLSGDSTNVLKDAITTLLGKRQSSDDNDVPAQIRRNGKRSKPPPRAKSKQESFSRTTSTDNMSRHGSTSDYLLFIPDSKLPSIEPETTDDSMRVTYEDPSQQDEQRRLLNLINNEHVEQELEAKPGRKGKNLVRRVSKVAEAHN</sequence>
<feature type="region of interest" description="Disordered" evidence="2">
    <location>
        <begin position="1"/>
        <end position="34"/>
    </location>
</feature>
<dbReference type="Pfam" id="PF12738">
    <property type="entry name" value="PTCB-BRCT"/>
    <property type="match status" value="3"/>
</dbReference>
<dbReference type="GO" id="GO:0007095">
    <property type="term" value="P:mitotic G2 DNA damage checkpoint signaling"/>
    <property type="evidence" value="ECO:0007669"/>
    <property type="project" value="TreeGrafter"/>
</dbReference>
<feature type="region of interest" description="Disordered" evidence="2">
    <location>
        <begin position="648"/>
        <end position="759"/>
    </location>
</feature>
<comment type="caution">
    <text evidence="4">The sequence shown here is derived from an EMBL/GenBank/DDBJ whole genome shotgun (WGS) entry which is preliminary data.</text>
</comment>
<dbReference type="InterPro" id="IPR059215">
    <property type="entry name" value="BRCT2_TopBP1-like"/>
</dbReference>
<feature type="compositionally biased region" description="Polar residues" evidence="2">
    <location>
        <begin position="823"/>
        <end position="842"/>
    </location>
</feature>
<name>A0A4S4LFP8_9AGAM</name>
<accession>A0A4S4LFP8</accession>
<feature type="region of interest" description="Disordered" evidence="2">
    <location>
        <begin position="893"/>
        <end position="916"/>
    </location>
</feature>
<dbReference type="CDD" id="cd17731">
    <property type="entry name" value="BRCT_TopBP1_rpt2_like"/>
    <property type="match status" value="2"/>
</dbReference>
<dbReference type="OrthoDB" id="251770at2759"/>